<dbReference type="InterPro" id="IPR036388">
    <property type="entry name" value="WH-like_DNA-bd_sf"/>
</dbReference>
<dbReference type="Pfam" id="PF01037">
    <property type="entry name" value="AsnC_trans_reg"/>
    <property type="match status" value="1"/>
</dbReference>
<dbReference type="Gene3D" id="3.30.70.920">
    <property type="match status" value="1"/>
</dbReference>
<dbReference type="InterPro" id="IPR000485">
    <property type="entry name" value="AsnC-type_HTH_dom"/>
</dbReference>
<evidence type="ECO:0000313" key="1">
    <source>
        <dbReference type="EMBL" id="URZ10628.1"/>
    </source>
</evidence>
<proteinExistence type="predicted"/>
<dbReference type="InterPro" id="IPR036390">
    <property type="entry name" value="WH_DNA-bd_sf"/>
</dbReference>
<dbReference type="AlphaFoldDB" id="A0A1S8M8R7"/>
<dbReference type="EMBL" id="CP096983">
    <property type="protein sequence ID" value="URZ10628.1"/>
    <property type="molecule type" value="Genomic_DNA"/>
</dbReference>
<dbReference type="PANTHER" id="PTHR30154">
    <property type="entry name" value="LEUCINE-RESPONSIVE REGULATORY PROTEIN"/>
    <property type="match status" value="1"/>
</dbReference>
<dbReference type="PANTHER" id="PTHR30154:SF34">
    <property type="entry name" value="TRANSCRIPTIONAL REGULATOR AZLB"/>
    <property type="match status" value="1"/>
</dbReference>
<dbReference type="InterPro" id="IPR019887">
    <property type="entry name" value="Tscrpt_reg_AsnC/Lrp_C"/>
</dbReference>
<keyword evidence="2" id="KW-1185">Reference proteome</keyword>
<evidence type="ECO:0000313" key="2">
    <source>
        <dbReference type="Proteomes" id="UP000190951"/>
    </source>
</evidence>
<gene>
    <name evidence="1" type="primary">lrpC_1</name>
    <name evidence="1" type="ORF">CROST_013380</name>
</gene>
<dbReference type="RefSeq" id="WP_077833920.1">
    <property type="nucleotide sequence ID" value="NZ_CP096983.1"/>
</dbReference>
<dbReference type="SUPFAM" id="SSF54909">
    <property type="entry name" value="Dimeric alpha+beta barrel"/>
    <property type="match status" value="1"/>
</dbReference>
<dbReference type="GO" id="GO:0005829">
    <property type="term" value="C:cytosol"/>
    <property type="evidence" value="ECO:0007669"/>
    <property type="project" value="TreeGrafter"/>
</dbReference>
<dbReference type="KEGG" id="crw:CROST_013380"/>
<name>A0A1S8M8R7_9CLOT</name>
<organism evidence="1 2">
    <name type="scientific">Clostridium felsineum</name>
    <dbReference type="NCBI Taxonomy" id="36839"/>
    <lineage>
        <taxon>Bacteria</taxon>
        <taxon>Bacillati</taxon>
        <taxon>Bacillota</taxon>
        <taxon>Clostridia</taxon>
        <taxon>Eubacteriales</taxon>
        <taxon>Clostridiaceae</taxon>
        <taxon>Clostridium</taxon>
    </lineage>
</organism>
<dbReference type="PROSITE" id="PS50956">
    <property type="entry name" value="HTH_ASNC_2"/>
    <property type="match status" value="1"/>
</dbReference>
<dbReference type="SUPFAM" id="SSF46785">
    <property type="entry name" value="Winged helix' DNA-binding domain"/>
    <property type="match status" value="1"/>
</dbReference>
<dbReference type="Gene3D" id="1.10.10.10">
    <property type="entry name" value="Winged helix-like DNA-binding domain superfamily/Winged helix DNA-binding domain"/>
    <property type="match status" value="1"/>
</dbReference>
<sequence length="141" mass="16378">MDHMDYRILECLKRNARMSASAISKEIHLSVSAVIERIRKLEEAQIIKNYTIVLDENKLGNTTSALMEVSLDHPRFYESFTKAISENDNIVFCYYLTGDFDFMIKILCKSSEDLDKIHNQIKSLEGVSRTKTYYILRNVKS</sequence>
<reference evidence="1 2" key="1">
    <citation type="submission" date="2022-04" db="EMBL/GenBank/DDBJ databases">
        <title>Genome sequence of C. roseum typestrain.</title>
        <authorList>
            <person name="Poehlein A."/>
            <person name="Schoch T."/>
            <person name="Duerre P."/>
            <person name="Daniel R."/>
        </authorList>
    </citation>
    <scope>NUCLEOTIDE SEQUENCE [LARGE SCALE GENOMIC DNA]</scope>
    <source>
        <strain evidence="1 2">DSM 7320</strain>
    </source>
</reference>
<dbReference type="Pfam" id="PF13404">
    <property type="entry name" value="HTH_AsnC-type"/>
    <property type="match status" value="1"/>
</dbReference>
<dbReference type="PRINTS" id="PR00033">
    <property type="entry name" value="HTHASNC"/>
</dbReference>
<dbReference type="InterPro" id="IPR011991">
    <property type="entry name" value="ArsR-like_HTH"/>
</dbReference>
<dbReference type="Proteomes" id="UP000190951">
    <property type="component" value="Chromosome"/>
</dbReference>
<dbReference type="CDD" id="cd00090">
    <property type="entry name" value="HTH_ARSR"/>
    <property type="match status" value="1"/>
</dbReference>
<dbReference type="STRING" id="84029.CROST_34790"/>
<dbReference type="SMART" id="SM00344">
    <property type="entry name" value="HTH_ASNC"/>
    <property type="match status" value="1"/>
</dbReference>
<dbReference type="InterPro" id="IPR019888">
    <property type="entry name" value="Tscrpt_reg_AsnC-like"/>
</dbReference>
<protein>
    <submittedName>
        <fullName evidence="1">HTH-type transcriptional regulator LrpC</fullName>
    </submittedName>
</protein>
<dbReference type="InterPro" id="IPR011008">
    <property type="entry name" value="Dimeric_a/b-barrel"/>
</dbReference>
<dbReference type="GO" id="GO:0043200">
    <property type="term" value="P:response to amino acid"/>
    <property type="evidence" value="ECO:0007669"/>
    <property type="project" value="TreeGrafter"/>
</dbReference>
<accession>A0A1S8M8R7</accession>
<dbReference type="GO" id="GO:0043565">
    <property type="term" value="F:sequence-specific DNA binding"/>
    <property type="evidence" value="ECO:0007669"/>
    <property type="project" value="InterPro"/>
</dbReference>